<evidence type="ECO:0000256" key="1">
    <source>
        <dbReference type="ARBA" id="ARBA00022730"/>
    </source>
</evidence>
<keyword evidence="3 5" id="KW-0689">Ribosomal protein</keyword>
<dbReference type="PANTHER" id="PTHR11761">
    <property type="entry name" value="50S/60S RIBOSOMAL PROTEIN L14/L23"/>
    <property type="match status" value="1"/>
</dbReference>
<dbReference type="EMBL" id="KT006967">
    <property type="protein sequence ID" value="AKQ01480.1"/>
    <property type="molecule type" value="Genomic_DNA"/>
</dbReference>
<accession>A0A0H4T425</accession>
<evidence type="ECO:0000313" key="8">
    <source>
        <dbReference type="EMBL" id="AKQ01480.1"/>
    </source>
</evidence>
<keyword evidence="4 5" id="KW-0687">Ribonucleoprotein</keyword>
<dbReference type="InterPro" id="IPR000218">
    <property type="entry name" value="Ribosomal_uL14"/>
</dbReference>
<dbReference type="SMART" id="SM01374">
    <property type="entry name" value="Ribosomal_L14"/>
    <property type="match status" value="1"/>
</dbReference>
<dbReference type="InterPro" id="IPR019972">
    <property type="entry name" value="Ribosomal_uL14_CS"/>
</dbReference>
<dbReference type="FunFam" id="2.40.150.20:FF:000001">
    <property type="entry name" value="50S ribosomal protein L14"/>
    <property type="match status" value="1"/>
</dbReference>
<dbReference type="InterPro" id="IPR036853">
    <property type="entry name" value="Ribosomal_uL14_sf"/>
</dbReference>
<dbReference type="GO" id="GO:0003735">
    <property type="term" value="F:structural constituent of ribosome"/>
    <property type="evidence" value="ECO:0007669"/>
    <property type="project" value="InterPro"/>
</dbReference>
<protein>
    <recommendedName>
        <fullName evidence="5">Large ribosomal subunit protein uL14</fullName>
    </recommendedName>
</protein>
<sequence length="122" mass="13261">MIQPRTVLEVADNSGAKKVMCVRVLGGSNKRYAGIGDIIVVSVKEAIPDGTAKKGQVAKAVIVRSVDSIRRDDGSYIRFDKNAAVLINPQGEPIGTRIFGPVARELRWKKFMKIISLAPEVV</sequence>
<evidence type="ECO:0000256" key="2">
    <source>
        <dbReference type="ARBA" id="ARBA00022884"/>
    </source>
</evidence>
<evidence type="ECO:0000256" key="6">
    <source>
        <dbReference type="RuleBase" id="RU003949"/>
    </source>
</evidence>
<comment type="function">
    <text evidence="5 7">Binds to 23S rRNA. Forms part of two intersubunit bridges in the 70S ribosome.</text>
</comment>
<evidence type="ECO:0000256" key="5">
    <source>
        <dbReference type="HAMAP-Rule" id="MF_01367"/>
    </source>
</evidence>
<dbReference type="PROSITE" id="PS00049">
    <property type="entry name" value="RIBOSOMAL_L14"/>
    <property type="match status" value="1"/>
</dbReference>
<dbReference type="GO" id="GO:0070180">
    <property type="term" value="F:large ribosomal subunit rRNA binding"/>
    <property type="evidence" value="ECO:0007669"/>
    <property type="project" value="TreeGrafter"/>
</dbReference>
<keyword evidence="1 5" id="KW-0699">rRNA-binding</keyword>
<evidence type="ECO:0000256" key="7">
    <source>
        <dbReference type="RuleBase" id="RU003950"/>
    </source>
</evidence>
<dbReference type="HAMAP" id="MF_01367">
    <property type="entry name" value="Ribosomal_uL14"/>
    <property type="match status" value="1"/>
</dbReference>
<evidence type="ECO:0000256" key="3">
    <source>
        <dbReference type="ARBA" id="ARBA00022980"/>
    </source>
</evidence>
<dbReference type="Gene3D" id="2.40.150.20">
    <property type="entry name" value="Ribosomal protein L14"/>
    <property type="match status" value="1"/>
</dbReference>
<dbReference type="GO" id="GO:0006412">
    <property type="term" value="P:translation"/>
    <property type="evidence" value="ECO:0007669"/>
    <property type="project" value="UniProtKB-UniRule"/>
</dbReference>
<dbReference type="GO" id="GO:0022625">
    <property type="term" value="C:cytosolic large ribosomal subunit"/>
    <property type="evidence" value="ECO:0007669"/>
    <property type="project" value="TreeGrafter"/>
</dbReference>
<evidence type="ECO:0000256" key="4">
    <source>
        <dbReference type="ARBA" id="ARBA00023274"/>
    </source>
</evidence>
<dbReference type="NCBIfam" id="TIGR01067">
    <property type="entry name" value="rplN_bact"/>
    <property type="match status" value="1"/>
</dbReference>
<proteinExistence type="inferred from homology"/>
<keyword evidence="2 5" id="KW-0694">RNA-binding</keyword>
<dbReference type="PANTHER" id="PTHR11761:SF3">
    <property type="entry name" value="LARGE RIBOSOMAL SUBUNIT PROTEIN UL14M"/>
    <property type="match status" value="1"/>
</dbReference>
<dbReference type="InterPro" id="IPR005745">
    <property type="entry name" value="Ribosomal_uL14_bac-type"/>
</dbReference>
<dbReference type="SUPFAM" id="SSF50193">
    <property type="entry name" value="Ribosomal protein L14"/>
    <property type="match status" value="1"/>
</dbReference>
<dbReference type="AlphaFoldDB" id="A0A0H4T425"/>
<dbReference type="CDD" id="cd00337">
    <property type="entry name" value="Ribosomal_uL14"/>
    <property type="match status" value="1"/>
</dbReference>
<comment type="subunit">
    <text evidence="5">Part of the 50S ribosomal subunit. Forms a cluster with proteins L3 and L19. In the 70S ribosome, L14 and L19 interact and together make contacts with the 16S rRNA in bridges B5 and B8.</text>
</comment>
<reference evidence="8" key="1">
    <citation type="journal article" date="2015" name="ISME J.">
        <title>Aquifer environment selects for microbial species cohorts in sediment and groundwater.</title>
        <authorList>
            <person name="Hug L.A."/>
            <person name="Thomas B.C."/>
            <person name="Brown C.T."/>
            <person name="Frischkorn K.R."/>
            <person name="Williams K.H."/>
            <person name="Tringe S.G."/>
            <person name="Banfield J.F."/>
        </authorList>
    </citation>
    <scope>NUCLEOTIDE SEQUENCE</scope>
</reference>
<organism evidence="8">
    <name type="scientific">uncultured Nitrospirae bacterium Rifle_16ft_4_minimus_18822</name>
    <dbReference type="NCBI Taxonomy" id="1665126"/>
    <lineage>
        <taxon>Bacteria</taxon>
        <taxon>Pseudomonadati</taxon>
        <taxon>Nitrospirota</taxon>
        <taxon>environmental samples</taxon>
    </lineage>
</organism>
<comment type="similarity">
    <text evidence="5 6">Belongs to the universal ribosomal protein uL14 family.</text>
</comment>
<name>A0A0H4T425_9BACT</name>
<dbReference type="Pfam" id="PF00238">
    <property type="entry name" value="Ribosomal_L14"/>
    <property type="match status" value="1"/>
</dbReference>
<gene>
    <name evidence="5 8" type="primary">rplN</name>
</gene>